<dbReference type="InterPro" id="IPR049961">
    <property type="entry name" value="ThiI_N"/>
</dbReference>
<comment type="caution">
    <text evidence="11">Lacks conserved residue(s) required for the propagation of feature annotation.</text>
</comment>
<keyword evidence="2 11" id="KW-0963">Cytoplasm</keyword>
<organism evidence="14 15">
    <name type="scientific">Thermofilum pendens (strain DSM 2475 / Hrk 5)</name>
    <dbReference type="NCBI Taxonomy" id="368408"/>
    <lineage>
        <taxon>Archaea</taxon>
        <taxon>Thermoproteota</taxon>
        <taxon>Thermoprotei</taxon>
        <taxon>Thermofilales</taxon>
        <taxon>Thermofilaceae</taxon>
        <taxon>Thermofilum</taxon>
    </lineage>
</organism>
<evidence type="ECO:0000256" key="9">
    <source>
        <dbReference type="ARBA" id="ARBA00023157"/>
    </source>
</evidence>
<evidence type="ECO:0000256" key="3">
    <source>
        <dbReference type="ARBA" id="ARBA00022555"/>
    </source>
</evidence>
<gene>
    <name evidence="11" type="primary">thiI</name>
    <name evidence="14" type="ordered locus">Tpen_0320</name>
</gene>
<keyword evidence="8 11" id="KW-0784">Thiamine biosynthesis</keyword>
<evidence type="ECO:0000259" key="12">
    <source>
        <dbReference type="PROSITE" id="PS50206"/>
    </source>
</evidence>
<dbReference type="eggNOG" id="arCOG00038">
    <property type="taxonomic scope" value="Archaea"/>
</dbReference>
<dbReference type="GO" id="GO:0009229">
    <property type="term" value="P:thiamine diphosphate biosynthetic process"/>
    <property type="evidence" value="ECO:0007669"/>
    <property type="project" value="UniProtKB-UniRule"/>
</dbReference>
<feature type="active site" description="Cysteine persulfide intermediate" evidence="11">
    <location>
        <position position="445"/>
    </location>
</feature>
<evidence type="ECO:0000313" key="15">
    <source>
        <dbReference type="Proteomes" id="UP000000641"/>
    </source>
</evidence>
<feature type="domain" description="Rhodanese" evidence="12">
    <location>
        <begin position="397"/>
        <end position="484"/>
    </location>
</feature>
<comment type="pathway">
    <text evidence="11">Cofactor biosynthesis; thiamine diphosphate biosynthesis.</text>
</comment>
<dbReference type="SUPFAM" id="SSF52402">
    <property type="entry name" value="Adenine nucleotide alpha hydrolases-like"/>
    <property type="match status" value="1"/>
</dbReference>
<feature type="binding site" evidence="11">
    <location>
        <position position="262"/>
    </location>
    <ligand>
        <name>ATP</name>
        <dbReference type="ChEBI" id="CHEBI:30616"/>
    </ligand>
</feature>
<dbReference type="InterPro" id="IPR036873">
    <property type="entry name" value="Rhodanese-like_dom_sf"/>
</dbReference>
<keyword evidence="7 11" id="KW-0694">RNA-binding</keyword>
<dbReference type="KEGG" id="tpe:Tpen_0320"/>
<dbReference type="InterPro" id="IPR049962">
    <property type="entry name" value="THUMP_ThiI"/>
</dbReference>
<dbReference type="GO" id="GO:0004810">
    <property type="term" value="F:CCA tRNA nucleotidyltransferase activity"/>
    <property type="evidence" value="ECO:0007669"/>
    <property type="project" value="InterPro"/>
</dbReference>
<keyword evidence="5 11" id="KW-0547">Nucleotide-binding</keyword>
<evidence type="ECO:0000256" key="6">
    <source>
        <dbReference type="ARBA" id="ARBA00022840"/>
    </source>
</evidence>
<feature type="binding site" evidence="11">
    <location>
        <position position="284"/>
    </location>
    <ligand>
        <name>ATP</name>
        <dbReference type="ChEBI" id="CHEBI:30616"/>
    </ligand>
</feature>
<dbReference type="EC" id="2.8.1.4" evidence="11"/>
<dbReference type="EnsemblBacteria" id="ABL77729">
    <property type="protein sequence ID" value="ABL77729"/>
    <property type="gene ID" value="Tpen_0320"/>
</dbReference>
<dbReference type="EMBL" id="CP000505">
    <property type="protein sequence ID" value="ABL77729.1"/>
    <property type="molecule type" value="Genomic_DNA"/>
</dbReference>
<dbReference type="HOGENOM" id="CLU_037952_4_1_2"/>
<dbReference type="InterPro" id="IPR001763">
    <property type="entry name" value="Rhodanese-like_dom"/>
</dbReference>
<dbReference type="Gene3D" id="3.40.50.620">
    <property type="entry name" value="HUPs"/>
    <property type="match status" value="1"/>
</dbReference>
<dbReference type="GO" id="GO:0000049">
    <property type="term" value="F:tRNA binding"/>
    <property type="evidence" value="ECO:0007669"/>
    <property type="project" value="UniProtKB-UniRule"/>
</dbReference>
<sequence length="484" mass="53913">MEGLREVFVVRLGEITVKSKKSRERFEKRLLENIRDALSSSGVSGEVRREYGRIYVYAPSSFAGVLRRVFGITSFSMALEYEFKALDDIASTVYNLYCDKLKGKTFAVRARRTGDHPFTSMDVARKVGEKLYPCSSGVDLSNPEVQVFIEVRGSRAYFYTDVVRGYGGLPVGSEGKVLALISGGYDSAVAAWYMLKRGAEVHYLYCNMAGDLTKSLVLSVAKKLADSWSYGYKPRLYVADFSPLLRELRAKVAPELFGVVLKRYMYRVAEAIAGRIGAIGIVTGESLGQVSSQTLENLYVASQATSMPIYRPLIGFDKEEIISKSKEIGTYEESSKVKEVCGVFSVHPKTRSRLEEVEREESKLDPAILGRVLSTVEEIDLRSATPSPLIEVDVDAPPEGSIIVDVRPKEKYEEGHIPGSLHIEFTELPLFLERLDKSKTYVFVCDEGGLSREAAYMLRKAGFNAWSLKGGLRRFSRLARESSG</sequence>
<dbReference type="Gene3D" id="3.30.2130.30">
    <property type="match status" value="1"/>
</dbReference>
<feature type="binding site" evidence="11">
    <location>
        <position position="293"/>
    </location>
    <ligand>
        <name>ATP</name>
        <dbReference type="ChEBI" id="CHEBI:30616"/>
    </ligand>
</feature>
<dbReference type="InterPro" id="IPR003720">
    <property type="entry name" value="tRNA_STrfase"/>
</dbReference>
<dbReference type="SUPFAM" id="SSF143437">
    <property type="entry name" value="THUMP domain-like"/>
    <property type="match status" value="1"/>
</dbReference>
<dbReference type="PROSITE" id="PS51165">
    <property type="entry name" value="THUMP"/>
    <property type="match status" value="1"/>
</dbReference>
<dbReference type="GO" id="GO:0005829">
    <property type="term" value="C:cytosol"/>
    <property type="evidence" value="ECO:0007669"/>
    <property type="project" value="TreeGrafter"/>
</dbReference>
<evidence type="ECO:0000313" key="14">
    <source>
        <dbReference type="EMBL" id="ABL77729.1"/>
    </source>
</evidence>
<keyword evidence="9" id="KW-1015">Disulfide bond</keyword>
<dbReference type="NCBIfam" id="TIGR00342">
    <property type="entry name" value="tRNA uracil 4-sulfurtransferase ThiI"/>
    <property type="match status" value="1"/>
</dbReference>
<dbReference type="PROSITE" id="PS50206">
    <property type="entry name" value="RHODANESE_3"/>
    <property type="match status" value="1"/>
</dbReference>
<dbReference type="AlphaFoldDB" id="A1RWZ9"/>
<evidence type="ECO:0000256" key="2">
    <source>
        <dbReference type="ARBA" id="ARBA00022490"/>
    </source>
</evidence>
<dbReference type="GeneID" id="4600971"/>
<dbReference type="Pfam" id="PF02568">
    <property type="entry name" value="ThiI"/>
    <property type="match status" value="1"/>
</dbReference>
<keyword evidence="6 11" id="KW-0067">ATP-binding</keyword>
<reference evidence="15" key="1">
    <citation type="journal article" date="2008" name="J. Bacteriol.">
        <title>Genome sequence of Thermofilum pendens reveals an exceptional loss of biosynthetic pathways without genome reduction.</title>
        <authorList>
            <person name="Anderson I."/>
            <person name="Rodriguez J."/>
            <person name="Susanti D."/>
            <person name="Porat I."/>
            <person name="Reich C."/>
            <person name="Ulrich L.E."/>
            <person name="Elkins J.G."/>
            <person name="Mavromatis K."/>
            <person name="Lykidis A."/>
            <person name="Kim E."/>
            <person name="Thompson L.S."/>
            <person name="Nolan M."/>
            <person name="Land M."/>
            <person name="Copeland A."/>
            <person name="Lapidus A."/>
            <person name="Lucas S."/>
            <person name="Detter C."/>
            <person name="Zhulin I.B."/>
            <person name="Olsen G.J."/>
            <person name="Whitman W."/>
            <person name="Mukhopadhyay B."/>
            <person name="Bristow J."/>
            <person name="Kyrpides N."/>
        </authorList>
    </citation>
    <scope>NUCLEOTIDE SEQUENCE [LARGE SCALE GENOMIC DNA]</scope>
    <source>
        <strain evidence="15">DSM 2475 / Hrk 5</strain>
    </source>
</reference>
<dbReference type="GO" id="GO:0140741">
    <property type="term" value="F:tRNA-uracil-4 sulfurtransferase activity"/>
    <property type="evidence" value="ECO:0007669"/>
    <property type="project" value="UniProtKB-EC"/>
</dbReference>
<dbReference type="SMART" id="SM00450">
    <property type="entry name" value="RHOD"/>
    <property type="match status" value="1"/>
</dbReference>
<name>A1RWZ9_THEPD</name>
<comment type="similarity">
    <text evidence="11">Belongs to the ThiI family.</text>
</comment>
<dbReference type="PANTHER" id="PTHR43209">
    <property type="entry name" value="TRNA SULFURTRANSFERASE"/>
    <property type="match status" value="1"/>
</dbReference>
<dbReference type="eggNOG" id="arCOG02021">
    <property type="taxonomic scope" value="Archaea"/>
</dbReference>
<keyword evidence="15" id="KW-1185">Reference proteome</keyword>
<keyword evidence="10" id="KW-0676">Redox-active center</keyword>
<dbReference type="STRING" id="368408.Tpen_0320"/>
<dbReference type="CDD" id="cd11716">
    <property type="entry name" value="THUMP_ThiI"/>
    <property type="match status" value="1"/>
</dbReference>
<feature type="domain" description="THUMP" evidence="13">
    <location>
        <begin position="60"/>
        <end position="162"/>
    </location>
</feature>
<evidence type="ECO:0000256" key="1">
    <source>
        <dbReference type="ARBA" id="ARBA00004496"/>
    </source>
</evidence>
<proteinExistence type="inferred from homology"/>
<dbReference type="InterPro" id="IPR014729">
    <property type="entry name" value="Rossmann-like_a/b/a_fold"/>
</dbReference>
<accession>A1RWZ9</accession>
<dbReference type="GO" id="GO:0009228">
    <property type="term" value="P:thiamine biosynthetic process"/>
    <property type="evidence" value="ECO:0007669"/>
    <property type="project" value="UniProtKB-KW"/>
</dbReference>
<dbReference type="PANTHER" id="PTHR43209:SF1">
    <property type="entry name" value="TRNA SULFURTRANSFERASE"/>
    <property type="match status" value="1"/>
</dbReference>
<dbReference type="GO" id="GO:0052837">
    <property type="term" value="P:thiazole biosynthetic process"/>
    <property type="evidence" value="ECO:0007669"/>
    <property type="project" value="TreeGrafter"/>
</dbReference>
<dbReference type="HAMAP" id="MF_00021">
    <property type="entry name" value="ThiI"/>
    <property type="match status" value="1"/>
</dbReference>
<dbReference type="SMART" id="SM00981">
    <property type="entry name" value="THUMP"/>
    <property type="match status" value="1"/>
</dbReference>
<evidence type="ECO:0000256" key="4">
    <source>
        <dbReference type="ARBA" id="ARBA00022679"/>
    </source>
</evidence>
<evidence type="ECO:0000256" key="7">
    <source>
        <dbReference type="ARBA" id="ARBA00022884"/>
    </source>
</evidence>
<dbReference type="CDD" id="cd00158">
    <property type="entry name" value="RHOD"/>
    <property type="match status" value="1"/>
</dbReference>
<dbReference type="GO" id="GO:0002937">
    <property type="term" value="P:tRNA 4-thiouridine biosynthesis"/>
    <property type="evidence" value="ECO:0007669"/>
    <property type="project" value="TreeGrafter"/>
</dbReference>
<comment type="subcellular location">
    <subcellularLocation>
        <location evidence="1 11">Cytoplasm</location>
    </subcellularLocation>
</comment>
<dbReference type="InterPro" id="IPR020536">
    <property type="entry name" value="ThiI_AANH"/>
</dbReference>
<dbReference type="InterPro" id="IPR054173">
    <property type="entry name" value="ThiI_fer"/>
</dbReference>
<keyword evidence="4 11" id="KW-0808">Transferase</keyword>
<dbReference type="RefSeq" id="WP_011751994.1">
    <property type="nucleotide sequence ID" value="NC_008698.1"/>
</dbReference>
<dbReference type="GO" id="GO:0005524">
    <property type="term" value="F:ATP binding"/>
    <property type="evidence" value="ECO:0007669"/>
    <property type="project" value="UniProtKB-UniRule"/>
</dbReference>
<keyword evidence="3 11" id="KW-0820">tRNA-binding</keyword>
<dbReference type="InterPro" id="IPR004114">
    <property type="entry name" value="THUMP_dom"/>
</dbReference>
<comment type="function">
    <text evidence="11">Catalyzes the ATP-dependent transfer of a sulfur to tRNA to produce 4-thiouridine in position 8 of tRNAs, which functions as a near-UV photosensor. Also catalyzes the transfer of sulfur to the sulfur carrier protein ThiS, forming ThiS-thiocarboxylate. This is a step in the synthesis of thiazole, in the thiamine biosynthesis pathway. The sulfur is donated as persulfide by IscS.</text>
</comment>
<comment type="catalytic activity">
    <reaction evidence="11">
        <text>[ThiI sulfur-carrier protein]-S-sulfanyl-L-cysteine + a uridine in tRNA + 2 reduced [2Fe-2S]-[ferredoxin] + ATP + H(+) = [ThiI sulfur-carrier protein]-L-cysteine + a 4-thiouridine in tRNA + 2 oxidized [2Fe-2S]-[ferredoxin] + AMP + diphosphate</text>
        <dbReference type="Rhea" id="RHEA:24176"/>
        <dbReference type="Rhea" id="RHEA-COMP:10000"/>
        <dbReference type="Rhea" id="RHEA-COMP:10001"/>
        <dbReference type="Rhea" id="RHEA-COMP:13337"/>
        <dbReference type="Rhea" id="RHEA-COMP:13338"/>
        <dbReference type="Rhea" id="RHEA-COMP:13339"/>
        <dbReference type="Rhea" id="RHEA-COMP:13340"/>
        <dbReference type="ChEBI" id="CHEBI:15378"/>
        <dbReference type="ChEBI" id="CHEBI:29950"/>
        <dbReference type="ChEBI" id="CHEBI:30616"/>
        <dbReference type="ChEBI" id="CHEBI:33019"/>
        <dbReference type="ChEBI" id="CHEBI:33737"/>
        <dbReference type="ChEBI" id="CHEBI:33738"/>
        <dbReference type="ChEBI" id="CHEBI:61963"/>
        <dbReference type="ChEBI" id="CHEBI:65315"/>
        <dbReference type="ChEBI" id="CHEBI:136798"/>
        <dbReference type="ChEBI" id="CHEBI:456215"/>
        <dbReference type="EC" id="2.8.1.4"/>
    </reaction>
</comment>
<dbReference type="InterPro" id="IPR050102">
    <property type="entry name" value="tRNA_sulfurtransferase_ThiI"/>
</dbReference>
<dbReference type="Pfam" id="PF02926">
    <property type="entry name" value="THUMP"/>
    <property type="match status" value="1"/>
</dbReference>
<dbReference type="Proteomes" id="UP000000641">
    <property type="component" value="Chromosome"/>
</dbReference>
<dbReference type="UniPathway" id="UPA00060"/>
<evidence type="ECO:0000256" key="8">
    <source>
        <dbReference type="ARBA" id="ARBA00022977"/>
    </source>
</evidence>
<evidence type="ECO:0000256" key="11">
    <source>
        <dbReference type="HAMAP-Rule" id="MF_00021"/>
    </source>
</evidence>
<evidence type="ECO:0000256" key="10">
    <source>
        <dbReference type="ARBA" id="ARBA00023284"/>
    </source>
</evidence>
<dbReference type="Pfam" id="PF22025">
    <property type="entry name" value="ThiI_fer"/>
    <property type="match status" value="1"/>
</dbReference>
<feature type="binding site" evidence="11">
    <location>
        <begin position="180"/>
        <end position="181"/>
    </location>
    <ligand>
        <name>ATP</name>
        <dbReference type="ChEBI" id="CHEBI:30616"/>
    </ligand>
</feature>
<dbReference type="SUPFAM" id="SSF52821">
    <property type="entry name" value="Rhodanese/Cell cycle control phosphatase"/>
    <property type="match status" value="1"/>
</dbReference>
<dbReference type="OrthoDB" id="372227at2157"/>
<dbReference type="CDD" id="cd01712">
    <property type="entry name" value="PPase_ThiI"/>
    <property type="match status" value="1"/>
</dbReference>
<evidence type="ECO:0000259" key="13">
    <source>
        <dbReference type="PROSITE" id="PS51165"/>
    </source>
</evidence>
<comment type="catalytic activity">
    <reaction evidence="11">
        <text>[ThiS sulfur-carrier protein]-C-terminal Gly-Gly-AMP + S-sulfanyl-L-cysteinyl-[cysteine desulfurase] + AH2 = [ThiS sulfur-carrier protein]-C-terminal-Gly-aminoethanethioate + L-cysteinyl-[cysteine desulfurase] + A + AMP + 2 H(+)</text>
        <dbReference type="Rhea" id="RHEA:43340"/>
        <dbReference type="Rhea" id="RHEA-COMP:12157"/>
        <dbReference type="Rhea" id="RHEA-COMP:12158"/>
        <dbReference type="Rhea" id="RHEA-COMP:12910"/>
        <dbReference type="Rhea" id="RHEA-COMP:19908"/>
        <dbReference type="ChEBI" id="CHEBI:13193"/>
        <dbReference type="ChEBI" id="CHEBI:15378"/>
        <dbReference type="ChEBI" id="CHEBI:17499"/>
        <dbReference type="ChEBI" id="CHEBI:29950"/>
        <dbReference type="ChEBI" id="CHEBI:61963"/>
        <dbReference type="ChEBI" id="CHEBI:90618"/>
        <dbReference type="ChEBI" id="CHEBI:232372"/>
        <dbReference type="ChEBI" id="CHEBI:456215"/>
    </reaction>
</comment>
<dbReference type="Pfam" id="PF00581">
    <property type="entry name" value="Rhodanese"/>
    <property type="match status" value="1"/>
</dbReference>
<dbReference type="Gene3D" id="3.40.250.10">
    <property type="entry name" value="Rhodanese-like domain"/>
    <property type="match status" value="1"/>
</dbReference>
<protein>
    <recommendedName>
        <fullName evidence="11">tRNA sulfurtransferase</fullName>
        <ecNumber evidence="11">2.8.1.4</ecNumber>
    </recommendedName>
    <alternativeName>
        <fullName evidence="11">Sulfur carrier protein ThiS sulfurtransferase</fullName>
    </alternativeName>
    <alternativeName>
        <fullName evidence="11">Thiamine biosynthesis protein ThiI</fullName>
    </alternativeName>
    <alternativeName>
        <fullName evidence="11">tRNA 4-thiouridine synthase</fullName>
    </alternativeName>
</protein>
<evidence type="ECO:0000256" key="5">
    <source>
        <dbReference type="ARBA" id="ARBA00022741"/>
    </source>
</evidence>